<dbReference type="AlphaFoldDB" id="A0A9P9IR82"/>
<evidence type="ECO:0000313" key="2">
    <source>
        <dbReference type="EMBL" id="KAH7128239.1"/>
    </source>
</evidence>
<dbReference type="EMBL" id="JAGMWT010000005">
    <property type="protein sequence ID" value="KAH7128239.1"/>
    <property type="molecule type" value="Genomic_DNA"/>
</dbReference>
<dbReference type="Proteomes" id="UP000700596">
    <property type="component" value="Unassembled WGS sequence"/>
</dbReference>
<gene>
    <name evidence="2" type="ORF">B0J11DRAFT_504723</name>
</gene>
<evidence type="ECO:0000313" key="3">
    <source>
        <dbReference type="Proteomes" id="UP000700596"/>
    </source>
</evidence>
<protein>
    <submittedName>
        <fullName evidence="2">Uncharacterized protein</fullName>
    </submittedName>
</protein>
<keyword evidence="3" id="KW-1185">Reference proteome</keyword>
<comment type="caution">
    <text evidence="2">The sequence shown here is derived from an EMBL/GenBank/DDBJ whole genome shotgun (WGS) entry which is preliminary data.</text>
</comment>
<feature type="region of interest" description="Disordered" evidence="1">
    <location>
        <begin position="94"/>
        <end position="171"/>
    </location>
</feature>
<feature type="compositionally biased region" description="Polar residues" evidence="1">
    <location>
        <begin position="117"/>
        <end position="127"/>
    </location>
</feature>
<proteinExistence type="predicted"/>
<dbReference type="OrthoDB" id="3794887at2759"/>
<feature type="compositionally biased region" description="Basic and acidic residues" evidence="1">
    <location>
        <begin position="144"/>
        <end position="163"/>
    </location>
</feature>
<organism evidence="2 3">
    <name type="scientific">Dendryphion nanum</name>
    <dbReference type="NCBI Taxonomy" id="256645"/>
    <lineage>
        <taxon>Eukaryota</taxon>
        <taxon>Fungi</taxon>
        <taxon>Dikarya</taxon>
        <taxon>Ascomycota</taxon>
        <taxon>Pezizomycotina</taxon>
        <taxon>Dothideomycetes</taxon>
        <taxon>Pleosporomycetidae</taxon>
        <taxon>Pleosporales</taxon>
        <taxon>Torulaceae</taxon>
        <taxon>Dendryphion</taxon>
    </lineage>
</organism>
<accession>A0A9P9IR82</accession>
<sequence length="375" mass="42398">MKNKPPILLREFDMADMGVDVPGNMVKSYQALENLCYKLFSKSRDDYELHIHTKSGACKGKVVATIWNSGSYFNDAGLVDGYRELYAHFKLKTSDTSTPRNKPSNALRRSNRGGALNGNQMHVQKSGNYHKEQCDDNHDEESYDMSKAEDGDDSQEHSTHEESQYPALPADATPENWKRWHEVYKNEPAPLGDLCYRSNWESLDKRTKRELSHARLINESFGVDAITPCYLCIRGNLVCRIYHPSVQQWRHEGHGLGRLPKTQRCNGCQTIGVWGEKRCNGDMGIAIGDGECLRSAARIIEKLKNSMSISTLQLHHQSAFHGIVGDRQNPHSRQAAFITGDVRTNGPQLQLPSDYGAKLLCSEDFEDFSGFFQRI</sequence>
<reference evidence="2" key="1">
    <citation type="journal article" date="2021" name="Nat. Commun.">
        <title>Genetic determinants of endophytism in the Arabidopsis root mycobiome.</title>
        <authorList>
            <person name="Mesny F."/>
            <person name="Miyauchi S."/>
            <person name="Thiergart T."/>
            <person name="Pickel B."/>
            <person name="Atanasova L."/>
            <person name="Karlsson M."/>
            <person name="Huettel B."/>
            <person name="Barry K.W."/>
            <person name="Haridas S."/>
            <person name="Chen C."/>
            <person name="Bauer D."/>
            <person name="Andreopoulos W."/>
            <person name="Pangilinan J."/>
            <person name="LaButti K."/>
            <person name="Riley R."/>
            <person name="Lipzen A."/>
            <person name="Clum A."/>
            <person name="Drula E."/>
            <person name="Henrissat B."/>
            <person name="Kohler A."/>
            <person name="Grigoriev I.V."/>
            <person name="Martin F.M."/>
            <person name="Hacquard S."/>
        </authorList>
    </citation>
    <scope>NUCLEOTIDE SEQUENCE</scope>
    <source>
        <strain evidence="2">MPI-CAGE-CH-0243</strain>
    </source>
</reference>
<name>A0A9P9IR82_9PLEO</name>
<evidence type="ECO:0000256" key="1">
    <source>
        <dbReference type="SAM" id="MobiDB-lite"/>
    </source>
</evidence>
<feature type="compositionally biased region" description="Polar residues" evidence="1">
    <location>
        <begin position="94"/>
        <end position="108"/>
    </location>
</feature>